<dbReference type="Proteomes" id="UP000189722">
    <property type="component" value="Unassembled WGS sequence"/>
</dbReference>
<reference evidence="14 17" key="2">
    <citation type="journal article" date="2023" name="Int. J. Syst. Evol. Microbiol.">
        <title>The observation of taxonomic boundaries for the 16SrII and 16SrXXV phytoplasmas using genome-based delimitation.</title>
        <authorList>
            <person name="Rodrigues Jardim B."/>
            <person name="Tran-Nguyen L.T.T."/>
            <person name="Gambley C."/>
            <person name="Al-Sadi A.M."/>
            <person name="Al-Subhi A.M."/>
            <person name="Foissac X."/>
            <person name="Salar P."/>
            <person name="Cai H."/>
            <person name="Yang J.Y."/>
            <person name="Davis R."/>
            <person name="Jones L."/>
            <person name="Rodoni B."/>
            <person name="Constable F.E."/>
        </authorList>
    </citation>
    <scope>NUCLEOTIDE SEQUENCE [LARGE SCALE GENOMIC DNA]</scope>
    <source>
        <strain evidence="14">BAWM-OMN-P75</strain>
    </source>
</reference>
<dbReference type="STRING" id="180978.B2G44_02145"/>
<evidence type="ECO:0000256" key="13">
    <source>
        <dbReference type="HAMAP-Rule" id="MF_00130"/>
    </source>
</evidence>
<comment type="caution">
    <text evidence="15">The sequence shown here is derived from an EMBL/GenBank/DDBJ whole genome shotgun (WGS) entry which is preliminary data.</text>
</comment>
<evidence type="ECO:0000256" key="4">
    <source>
        <dbReference type="ARBA" id="ARBA00022723"/>
    </source>
</evidence>
<feature type="site" description="Transition state stabilizer" evidence="13">
    <location>
        <position position="92"/>
    </location>
</feature>
<proteinExistence type="inferred from homology"/>
<keyword evidence="5 13" id="KW-0255">Endonuclease</keyword>
<dbReference type="GO" id="GO:0007059">
    <property type="term" value="P:chromosome segregation"/>
    <property type="evidence" value="ECO:0007669"/>
    <property type="project" value="UniProtKB-UniRule"/>
</dbReference>
<comment type="subcellular location">
    <subcellularLocation>
        <location evidence="1 13">Cytoplasm</location>
    </subcellularLocation>
</comment>
<dbReference type="GO" id="GO:0000287">
    <property type="term" value="F:magnesium ion binding"/>
    <property type="evidence" value="ECO:0007669"/>
    <property type="project" value="UniProtKB-UniRule"/>
</dbReference>
<keyword evidence="17" id="KW-1185">Reference proteome</keyword>
<dbReference type="Proteomes" id="UP001383392">
    <property type="component" value="Unassembled WGS sequence"/>
</dbReference>
<dbReference type="Pfam" id="PF03838">
    <property type="entry name" value="RecU"/>
    <property type="match status" value="1"/>
</dbReference>
<protein>
    <recommendedName>
        <fullName evidence="12 13">Holliday junction resolvase RecU</fullName>
        <ecNumber evidence="13">3.1.21.10</ecNumber>
    </recommendedName>
    <alternativeName>
        <fullName evidence="13">Recombination protein U homolog</fullName>
    </alternativeName>
</protein>
<keyword evidence="4 13" id="KW-0479">Metal-binding</keyword>
<dbReference type="GO" id="GO:0006310">
    <property type="term" value="P:DNA recombination"/>
    <property type="evidence" value="ECO:0007669"/>
    <property type="project" value="UniProtKB-UniRule"/>
</dbReference>
<dbReference type="CDD" id="cd22354">
    <property type="entry name" value="RecU-like"/>
    <property type="match status" value="1"/>
</dbReference>
<dbReference type="InterPro" id="IPR011856">
    <property type="entry name" value="tRNA_endonuc-like_dom_sf"/>
</dbReference>
<dbReference type="RefSeq" id="WP_078123187.1">
    <property type="nucleotide sequence ID" value="NZ_JAOSJG010000016.1"/>
</dbReference>
<evidence type="ECO:0000256" key="9">
    <source>
        <dbReference type="ARBA" id="ARBA00023172"/>
    </source>
</evidence>
<comment type="cofactor">
    <cofactor evidence="13">
        <name>Mg(2+)</name>
        <dbReference type="ChEBI" id="CHEBI:18420"/>
    </cofactor>
    <text evidence="13">Binds 1 Mg(2+) ion per subunit.</text>
</comment>
<dbReference type="GO" id="GO:0005737">
    <property type="term" value="C:cytoplasm"/>
    <property type="evidence" value="ECO:0007669"/>
    <property type="project" value="UniProtKB-SubCell"/>
</dbReference>
<dbReference type="EC" id="3.1.21.10" evidence="13"/>
<dbReference type="EMBL" id="JAOSJG010000016">
    <property type="protein sequence ID" value="MEK0309214.1"/>
    <property type="molecule type" value="Genomic_DNA"/>
</dbReference>
<comment type="similarity">
    <text evidence="11 13">Belongs to the RecU family.</text>
</comment>
<evidence type="ECO:0000313" key="14">
    <source>
        <dbReference type="EMBL" id="MEK0309214.1"/>
    </source>
</evidence>
<keyword evidence="2 13" id="KW-0963">Cytoplasm</keyword>
<comment type="function">
    <text evidence="13">Endonuclease that resolves Holliday junction intermediates in genetic recombination. Cleaves mobile four-strand junctions by introducing symmetrical nicks in paired strands. Promotes annealing of linear ssDNA with homologous dsDNA. Required for DNA repair, homologous recombination and chromosome segregation.</text>
</comment>
<dbReference type="GO" id="GO:0003676">
    <property type="term" value="F:nucleic acid binding"/>
    <property type="evidence" value="ECO:0007669"/>
    <property type="project" value="InterPro"/>
</dbReference>
<keyword evidence="8 13" id="KW-0460">Magnesium</keyword>
<evidence type="ECO:0000313" key="15">
    <source>
        <dbReference type="EMBL" id="OOP58097.1"/>
    </source>
</evidence>
<sequence length="185" mass="22317">MKYPTKINNQNLNYNKKSNLGKQLEQDINLTNKFYQENQIAFIHKNEIPIQVVKVEYAQRKKTKIVEAYYRLKSLPDYQGIYKGKYLSFDAKETNNVKKFPLKNIPNHQIIYLQKINELKGIAFLIINFKRHNQYFYLPISFLNNFIQKSSSKSIDYQIFINELWQIPYSYRPRLDYLQIVNKFI</sequence>
<dbReference type="EMBL" id="MWKN01000091">
    <property type="protein sequence ID" value="OOP58097.1"/>
    <property type="molecule type" value="Genomic_DNA"/>
</dbReference>
<evidence type="ECO:0000256" key="3">
    <source>
        <dbReference type="ARBA" id="ARBA00022722"/>
    </source>
</evidence>
<dbReference type="SUPFAM" id="SSF52980">
    <property type="entry name" value="Restriction endonuclease-like"/>
    <property type="match status" value="1"/>
</dbReference>
<comment type="catalytic activity">
    <reaction evidence="13">
        <text>Endonucleolytic cleavage at a junction such as a reciprocal single-stranded crossover between two homologous DNA duplexes (Holliday junction).</text>
        <dbReference type="EC" id="3.1.21.10"/>
    </reaction>
</comment>
<evidence type="ECO:0000256" key="5">
    <source>
        <dbReference type="ARBA" id="ARBA00022759"/>
    </source>
</evidence>
<evidence type="ECO:0000313" key="17">
    <source>
        <dbReference type="Proteomes" id="UP001383392"/>
    </source>
</evidence>
<evidence type="ECO:0000256" key="8">
    <source>
        <dbReference type="ARBA" id="ARBA00022842"/>
    </source>
</evidence>
<keyword evidence="6 13" id="KW-0227">DNA damage</keyword>
<dbReference type="PIRSF" id="PIRSF037785">
    <property type="entry name" value="RecU"/>
    <property type="match status" value="1"/>
</dbReference>
<organism evidence="15 16">
    <name type="scientific">Candidatus Phytoplasma citri</name>
    <dbReference type="NCBI Taxonomy" id="180978"/>
    <lineage>
        <taxon>Bacteria</taxon>
        <taxon>Bacillati</taxon>
        <taxon>Mycoplasmatota</taxon>
        <taxon>Mollicutes</taxon>
        <taxon>Acholeplasmatales</taxon>
        <taxon>Acholeplasmataceae</taxon>
        <taxon>Candidatus Phytoplasma</taxon>
        <taxon>16SrII (Peanut WB group)</taxon>
    </lineage>
</organism>
<evidence type="ECO:0000256" key="6">
    <source>
        <dbReference type="ARBA" id="ARBA00022763"/>
    </source>
</evidence>
<feature type="binding site" evidence="13">
    <location>
        <position position="109"/>
    </location>
    <ligand>
        <name>Mg(2+)</name>
        <dbReference type="ChEBI" id="CHEBI:18420"/>
    </ligand>
</feature>
<evidence type="ECO:0000256" key="11">
    <source>
        <dbReference type="ARBA" id="ARBA00023447"/>
    </source>
</evidence>
<keyword evidence="7 13" id="KW-0378">Hydrolase</keyword>
<dbReference type="HAMAP" id="MF_00130">
    <property type="entry name" value="RecU"/>
    <property type="match status" value="1"/>
</dbReference>
<dbReference type="OrthoDB" id="9783592at2"/>
<evidence type="ECO:0000256" key="12">
    <source>
        <dbReference type="ARBA" id="ARBA00029523"/>
    </source>
</evidence>
<reference evidence="15 16" key="1">
    <citation type="submission" date="2017-02" db="EMBL/GenBank/DDBJ databases">
        <title>A draft genome of 'Candidatus Phytoplasma aurantifolia' the agent of the witches-broom disease of lime.</title>
        <authorList>
            <person name="Foissac X."/>
            <person name="Carle P."/>
        </authorList>
    </citation>
    <scope>NUCLEOTIDE SEQUENCE [LARGE SCALE GENOMIC DNA]</scope>
    <source>
        <strain evidence="15 16">WBDL</strain>
    </source>
</reference>
<evidence type="ECO:0000256" key="1">
    <source>
        <dbReference type="ARBA" id="ARBA00004496"/>
    </source>
</evidence>
<dbReference type="NCBIfam" id="NF002581">
    <property type="entry name" value="PRK02234.1-2"/>
    <property type="match status" value="1"/>
</dbReference>
<evidence type="ECO:0000256" key="10">
    <source>
        <dbReference type="ARBA" id="ARBA00023204"/>
    </source>
</evidence>
<name>A0A1S9LYI5_9MOLU</name>
<dbReference type="InterPro" id="IPR004612">
    <property type="entry name" value="Resolv_RecU"/>
</dbReference>
<evidence type="ECO:0000256" key="7">
    <source>
        <dbReference type="ARBA" id="ARBA00022801"/>
    </source>
</evidence>
<keyword evidence="10 13" id="KW-0234">DNA repair</keyword>
<keyword evidence="3 13" id="KW-0540">Nuclease</keyword>
<gene>
    <name evidence="13 14" type="primary">recU</name>
    <name evidence="15" type="ORF">B2G44_02145</name>
    <name evidence="14" type="ORF">OC712_01830</name>
</gene>
<dbReference type="AlphaFoldDB" id="A0A1S9LYI5"/>
<accession>A0A1S9LYI5</accession>
<dbReference type="GO" id="GO:0008821">
    <property type="term" value="F:crossover junction DNA endonuclease activity"/>
    <property type="evidence" value="ECO:0007669"/>
    <property type="project" value="UniProtKB-EC"/>
</dbReference>
<dbReference type="InterPro" id="IPR011335">
    <property type="entry name" value="Restrct_endonuc-II-like"/>
</dbReference>
<keyword evidence="9 13" id="KW-0233">DNA recombination</keyword>
<dbReference type="Gene3D" id="3.40.1350.10">
    <property type="match status" value="1"/>
</dbReference>
<evidence type="ECO:0000256" key="2">
    <source>
        <dbReference type="ARBA" id="ARBA00022490"/>
    </source>
</evidence>
<feature type="binding site" evidence="13">
    <location>
        <position position="77"/>
    </location>
    <ligand>
        <name>Mg(2+)</name>
        <dbReference type="ChEBI" id="CHEBI:18420"/>
    </ligand>
</feature>
<comment type="caution">
    <text evidence="13">Lacks conserved residue(s) required for the propagation of feature annotation.</text>
</comment>
<evidence type="ECO:0000313" key="16">
    <source>
        <dbReference type="Proteomes" id="UP000189722"/>
    </source>
</evidence>
<dbReference type="GO" id="GO:0006281">
    <property type="term" value="P:DNA repair"/>
    <property type="evidence" value="ECO:0007669"/>
    <property type="project" value="UniProtKB-UniRule"/>
</dbReference>
<feature type="binding site" evidence="13">
    <location>
        <position position="90"/>
    </location>
    <ligand>
        <name>Mg(2+)</name>
        <dbReference type="ChEBI" id="CHEBI:18420"/>
    </ligand>
</feature>